<organism evidence="1 2">
    <name type="scientific">Dothidotthia symphoricarpi CBS 119687</name>
    <dbReference type="NCBI Taxonomy" id="1392245"/>
    <lineage>
        <taxon>Eukaryota</taxon>
        <taxon>Fungi</taxon>
        <taxon>Dikarya</taxon>
        <taxon>Ascomycota</taxon>
        <taxon>Pezizomycotina</taxon>
        <taxon>Dothideomycetes</taxon>
        <taxon>Pleosporomycetidae</taxon>
        <taxon>Pleosporales</taxon>
        <taxon>Dothidotthiaceae</taxon>
        <taxon>Dothidotthia</taxon>
    </lineage>
</organism>
<dbReference type="EMBL" id="ML977498">
    <property type="protein sequence ID" value="KAF2133864.1"/>
    <property type="molecule type" value="Genomic_DNA"/>
</dbReference>
<evidence type="ECO:0000313" key="2">
    <source>
        <dbReference type="Proteomes" id="UP000799771"/>
    </source>
</evidence>
<name>A0A6A6ASE6_9PLEO</name>
<sequence>MSEFRLALVRKGHRRIDVDNLYSKAKARLENERQRPTGVDIVDMIMDGALTHQATHRRPPSRPRQSAPYEFQFSRSSLTVHVGANSRVTVRNVPMFLHVPAQALRQAKSDLQRLYTQEATAYAAAQFAVSNIQAIRASRGRAERKYVNCLIRYLRGTQRISSLQANQLQHNFTREKSAVLGVQNRDYLLGMFPRELD</sequence>
<protein>
    <submittedName>
        <fullName evidence="1">Uncharacterized protein</fullName>
    </submittedName>
</protein>
<gene>
    <name evidence="1" type="ORF">P153DRAFT_100213</name>
</gene>
<keyword evidence="2" id="KW-1185">Reference proteome</keyword>
<reference evidence="1" key="1">
    <citation type="journal article" date="2020" name="Stud. Mycol.">
        <title>101 Dothideomycetes genomes: a test case for predicting lifestyles and emergence of pathogens.</title>
        <authorList>
            <person name="Haridas S."/>
            <person name="Albert R."/>
            <person name="Binder M."/>
            <person name="Bloem J."/>
            <person name="Labutti K."/>
            <person name="Salamov A."/>
            <person name="Andreopoulos B."/>
            <person name="Baker S."/>
            <person name="Barry K."/>
            <person name="Bills G."/>
            <person name="Bluhm B."/>
            <person name="Cannon C."/>
            <person name="Castanera R."/>
            <person name="Culley D."/>
            <person name="Daum C."/>
            <person name="Ezra D."/>
            <person name="Gonzalez J."/>
            <person name="Henrissat B."/>
            <person name="Kuo A."/>
            <person name="Liang C."/>
            <person name="Lipzen A."/>
            <person name="Lutzoni F."/>
            <person name="Magnuson J."/>
            <person name="Mondo S."/>
            <person name="Nolan M."/>
            <person name="Ohm R."/>
            <person name="Pangilinan J."/>
            <person name="Park H.-J."/>
            <person name="Ramirez L."/>
            <person name="Alfaro M."/>
            <person name="Sun H."/>
            <person name="Tritt A."/>
            <person name="Yoshinaga Y."/>
            <person name="Zwiers L.-H."/>
            <person name="Turgeon B."/>
            <person name="Goodwin S."/>
            <person name="Spatafora J."/>
            <person name="Crous P."/>
            <person name="Grigoriev I."/>
        </authorList>
    </citation>
    <scope>NUCLEOTIDE SEQUENCE</scope>
    <source>
        <strain evidence="1">CBS 119687</strain>
    </source>
</reference>
<dbReference type="OrthoDB" id="3882589at2759"/>
<accession>A0A6A6ASE6</accession>
<dbReference type="AlphaFoldDB" id="A0A6A6ASE6"/>
<dbReference type="GeneID" id="54402279"/>
<dbReference type="RefSeq" id="XP_033528251.1">
    <property type="nucleotide sequence ID" value="XM_033661847.1"/>
</dbReference>
<dbReference type="Proteomes" id="UP000799771">
    <property type="component" value="Unassembled WGS sequence"/>
</dbReference>
<proteinExistence type="predicted"/>
<evidence type="ECO:0000313" key="1">
    <source>
        <dbReference type="EMBL" id="KAF2133864.1"/>
    </source>
</evidence>